<dbReference type="FunFam" id="3.30.230.40:FF:000003">
    <property type="entry name" value="Imidazoleglycerol-phosphate dehydratase HisB"/>
    <property type="match status" value="1"/>
</dbReference>
<dbReference type="NCBIfam" id="NF002114">
    <property type="entry name" value="PRK00951.2-4"/>
    <property type="match status" value="1"/>
</dbReference>
<dbReference type="AlphaFoldDB" id="B2GKG1"/>
<evidence type="ECO:0000256" key="7">
    <source>
        <dbReference type="RuleBase" id="RU000599"/>
    </source>
</evidence>
<dbReference type="RefSeq" id="WP_012398641.1">
    <property type="nucleotide sequence ID" value="NC_010617.1"/>
</dbReference>
<dbReference type="HOGENOM" id="CLU_044308_3_0_11"/>
<dbReference type="EMBL" id="AP009152">
    <property type="protein sequence ID" value="BAG29920.1"/>
    <property type="molecule type" value="Genomic_DNA"/>
</dbReference>
<keyword evidence="4 6" id="KW-0368">Histidine biosynthesis</keyword>
<dbReference type="UniPathway" id="UPA00031">
    <property type="reaction ID" value="UER00011"/>
</dbReference>
<dbReference type="STRING" id="378753.KRH_15730"/>
<dbReference type="OrthoDB" id="9790411at2"/>
<protein>
    <recommendedName>
        <fullName evidence="2 6">Imidazoleglycerol-phosphate dehydratase</fullName>
        <shortName evidence="6">IGPD</shortName>
        <ecNumber evidence="6 7">4.2.1.19</ecNumber>
    </recommendedName>
</protein>
<dbReference type="Proteomes" id="UP000008838">
    <property type="component" value="Chromosome"/>
</dbReference>
<evidence type="ECO:0000256" key="1">
    <source>
        <dbReference type="ARBA" id="ARBA00005047"/>
    </source>
</evidence>
<keyword evidence="6" id="KW-0963">Cytoplasm</keyword>
<evidence type="ECO:0000256" key="5">
    <source>
        <dbReference type="ARBA" id="ARBA00023239"/>
    </source>
</evidence>
<comment type="similarity">
    <text evidence="6 7">Belongs to the imidazoleglycerol-phosphate dehydratase family.</text>
</comment>
<comment type="subcellular location">
    <subcellularLocation>
        <location evidence="6 7">Cytoplasm</location>
    </subcellularLocation>
</comment>
<dbReference type="InterPro" id="IPR020568">
    <property type="entry name" value="Ribosomal_Su5_D2-typ_SF"/>
</dbReference>
<gene>
    <name evidence="6 9" type="primary">hisB</name>
    <name evidence="9" type="ordered locus">KRH_15730</name>
</gene>
<keyword evidence="3 6" id="KW-0028">Amino-acid biosynthesis</keyword>
<dbReference type="NCBIfam" id="NF002110">
    <property type="entry name" value="PRK00951.1-6"/>
    <property type="match status" value="1"/>
</dbReference>
<dbReference type="EC" id="4.2.1.19" evidence="6 7"/>
<evidence type="ECO:0000256" key="8">
    <source>
        <dbReference type="SAM" id="MobiDB-lite"/>
    </source>
</evidence>
<dbReference type="InterPro" id="IPR000807">
    <property type="entry name" value="ImidazoleglycerolP_deHydtase"/>
</dbReference>
<dbReference type="SUPFAM" id="SSF54211">
    <property type="entry name" value="Ribosomal protein S5 domain 2-like"/>
    <property type="match status" value="2"/>
</dbReference>
<evidence type="ECO:0000313" key="10">
    <source>
        <dbReference type="Proteomes" id="UP000008838"/>
    </source>
</evidence>
<dbReference type="PANTHER" id="PTHR23133:SF2">
    <property type="entry name" value="IMIDAZOLEGLYCEROL-PHOSPHATE DEHYDRATASE"/>
    <property type="match status" value="1"/>
</dbReference>
<dbReference type="eggNOG" id="COG0131">
    <property type="taxonomic scope" value="Bacteria"/>
</dbReference>
<feature type="compositionally biased region" description="Low complexity" evidence="8">
    <location>
        <begin position="9"/>
        <end position="25"/>
    </location>
</feature>
<dbReference type="PANTHER" id="PTHR23133">
    <property type="entry name" value="IMIDAZOLEGLYCEROL-PHOSPHATE DEHYDRATASE HIS7"/>
    <property type="match status" value="1"/>
</dbReference>
<proteinExistence type="inferred from homology"/>
<evidence type="ECO:0000256" key="4">
    <source>
        <dbReference type="ARBA" id="ARBA00023102"/>
    </source>
</evidence>
<reference evidence="9 10" key="1">
    <citation type="journal article" date="2008" name="J. Bacteriol.">
        <title>Complete genome sequence of the soil actinomycete Kocuria rhizophila.</title>
        <authorList>
            <person name="Takarada H."/>
            <person name="Sekine M."/>
            <person name="Kosugi H."/>
            <person name="Matsuo Y."/>
            <person name="Fujisawa T."/>
            <person name="Omata S."/>
            <person name="Kishi E."/>
            <person name="Shimizu A."/>
            <person name="Tsukatani N."/>
            <person name="Tanikawa S."/>
            <person name="Fujita N."/>
            <person name="Harayama S."/>
        </authorList>
    </citation>
    <scope>NUCLEOTIDE SEQUENCE [LARGE SCALE GENOMIC DNA]</scope>
    <source>
        <strain evidence="10">ATCC 9341 / DSM 348 / NBRC 103217 / DC2201</strain>
    </source>
</reference>
<comment type="catalytic activity">
    <reaction evidence="6 7">
        <text>D-erythro-1-(imidazol-4-yl)glycerol 3-phosphate = 3-(imidazol-4-yl)-2-oxopropyl phosphate + H2O</text>
        <dbReference type="Rhea" id="RHEA:11040"/>
        <dbReference type="ChEBI" id="CHEBI:15377"/>
        <dbReference type="ChEBI" id="CHEBI:57766"/>
        <dbReference type="ChEBI" id="CHEBI:58278"/>
        <dbReference type="EC" id="4.2.1.19"/>
    </reaction>
</comment>
<dbReference type="InterPro" id="IPR038494">
    <property type="entry name" value="IGPD_sf"/>
</dbReference>
<evidence type="ECO:0000256" key="6">
    <source>
        <dbReference type="HAMAP-Rule" id="MF_00076"/>
    </source>
</evidence>
<dbReference type="GO" id="GO:0000105">
    <property type="term" value="P:L-histidine biosynthetic process"/>
    <property type="evidence" value="ECO:0007669"/>
    <property type="project" value="UniProtKB-UniRule"/>
</dbReference>
<dbReference type="Gene3D" id="3.30.230.40">
    <property type="entry name" value="Imidazole glycerol phosphate dehydratase, domain 1"/>
    <property type="match status" value="2"/>
</dbReference>
<feature type="region of interest" description="Disordered" evidence="8">
    <location>
        <begin position="1"/>
        <end position="25"/>
    </location>
</feature>
<dbReference type="NCBIfam" id="NF002111">
    <property type="entry name" value="PRK00951.2-1"/>
    <property type="match status" value="1"/>
</dbReference>
<dbReference type="PROSITE" id="PS00954">
    <property type="entry name" value="IGP_DEHYDRATASE_1"/>
    <property type="match status" value="1"/>
</dbReference>
<dbReference type="HAMAP" id="MF_00076">
    <property type="entry name" value="HisB"/>
    <property type="match status" value="1"/>
</dbReference>
<keyword evidence="5 6" id="KW-0456">Lyase</keyword>
<evidence type="ECO:0000256" key="2">
    <source>
        <dbReference type="ARBA" id="ARBA00016664"/>
    </source>
</evidence>
<dbReference type="KEGG" id="krh:KRH_15730"/>
<sequence length="215" mass="23182">MSDTGTQFTAAPASPAPRTATVERVTSESSVRVSLNLDGTGVSHIETTVPFYDHMLTALSKHSLIDLDVHAHGDTHIDVHHTVEDTAIVLGEALREALGDKRGIRRFGQAVVPLDEALASAVVDVSGRPYVVHTGEPEGQQYHLIGGHFTGSMTRHVLESLAHHAQLCLHMDVVRGRDPHHIVEAQFKALARALREAVEPDPRMADAIPSTKGAL</sequence>
<dbReference type="GO" id="GO:0005737">
    <property type="term" value="C:cytoplasm"/>
    <property type="evidence" value="ECO:0007669"/>
    <property type="project" value="UniProtKB-SubCell"/>
</dbReference>
<dbReference type="CDD" id="cd07914">
    <property type="entry name" value="IGPD"/>
    <property type="match status" value="1"/>
</dbReference>
<organism evidence="9 10">
    <name type="scientific">Kocuria rhizophila (strain ATCC 9341 / DSM 348 / NBRC 103217 / DC2201)</name>
    <dbReference type="NCBI Taxonomy" id="378753"/>
    <lineage>
        <taxon>Bacteria</taxon>
        <taxon>Bacillati</taxon>
        <taxon>Actinomycetota</taxon>
        <taxon>Actinomycetes</taxon>
        <taxon>Micrococcales</taxon>
        <taxon>Micrococcaceae</taxon>
        <taxon>Kocuria</taxon>
    </lineage>
</organism>
<dbReference type="PROSITE" id="PS00955">
    <property type="entry name" value="IGP_DEHYDRATASE_2"/>
    <property type="match status" value="1"/>
</dbReference>
<dbReference type="InterPro" id="IPR020565">
    <property type="entry name" value="ImidazoleglycerP_deHydtase_CS"/>
</dbReference>
<keyword evidence="10" id="KW-1185">Reference proteome</keyword>
<dbReference type="GO" id="GO:0004424">
    <property type="term" value="F:imidazoleglycerol-phosphate dehydratase activity"/>
    <property type="evidence" value="ECO:0007669"/>
    <property type="project" value="UniProtKB-UniRule"/>
</dbReference>
<evidence type="ECO:0000256" key="3">
    <source>
        <dbReference type="ARBA" id="ARBA00022605"/>
    </source>
</evidence>
<evidence type="ECO:0000313" key="9">
    <source>
        <dbReference type="EMBL" id="BAG29920.1"/>
    </source>
</evidence>
<comment type="pathway">
    <text evidence="1 6 7">Amino-acid biosynthesis; L-histidine biosynthesis; L-histidine from 5-phospho-alpha-D-ribose 1-diphosphate: step 6/9.</text>
</comment>
<name>B2GKG1_KOCRD</name>
<dbReference type="Pfam" id="PF00475">
    <property type="entry name" value="IGPD"/>
    <property type="match status" value="1"/>
</dbReference>
<accession>B2GKG1</accession>
<dbReference type="FunFam" id="3.30.230.40:FF:000001">
    <property type="entry name" value="Imidazoleglycerol-phosphate dehydratase HisB"/>
    <property type="match status" value="1"/>
</dbReference>